<evidence type="ECO:0000256" key="6">
    <source>
        <dbReference type="ARBA" id="ARBA00023136"/>
    </source>
</evidence>
<feature type="transmembrane region" description="Helical" evidence="7">
    <location>
        <begin position="533"/>
        <end position="558"/>
    </location>
</feature>
<dbReference type="PROSITE" id="PS51202">
    <property type="entry name" value="RCK_C"/>
    <property type="match status" value="2"/>
</dbReference>
<dbReference type="Proteomes" id="UP000632498">
    <property type="component" value="Unassembled WGS sequence"/>
</dbReference>
<dbReference type="GO" id="GO:0006813">
    <property type="term" value="P:potassium ion transport"/>
    <property type="evidence" value="ECO:0007669"/>
    <property type="project" value="InterPro"/>
</dbReference>
<proteinExistence type="predicted"/>
<dbReference type="InterPro" id="IPR004680">
    <property type="entry name" value="Cit_transptr-like_dom"/>
</dbReference>
<evidence type="ECO:0000256" key="4">
    <source>
        <dbReference type="ARBA" id="ARBA00022737"/>
    </source>
</evidence>
<evidence type="ECO:0000256" key="2">
    <source>
        <dbReference type="ARBA" id="ARBA00022448"/>
    </source>
</evidence>
<dbReference type="Pfam" id="PF02080">
    <property type="entry name" value="TrkA_C"/>
    <property type="match status" value="2"/>
</dbReference>
<dbReference type="Pfam" id="PF03600">
    <property type="entry name" value="CitMHS"/>
    <property type="match status" value="1"/>
</dbReference>
<feature type="transmembrane region" description="Helical" evidence="7">
    <location>
        <begin position="609"/>
        <end position="629"/>
    </location>
</feature>
<feature type="transmembrane region" description="Helical" evidence="7">
    <location>
        <begin position="38"/>
        <end position="57"/>
    </location>
</feature>
<organism evidence="9 10">
    <name type="scientific">Terasakiella brassicae</name>
    <dbReference type="NCBI Taxonomy" id="1634917"/>
    <lineage>
        <taxon>Bacteria</taxon>
        <taxon>Pseudomonadati</taxon>
        <taxon>Pseudomonadota</taxon>
        <taxon>Alphaproteobacteria</taxon>
        <taxon>Rhodospirillales</taxon>
        <taxon>Terasakiellaceae</taxon>
        <taxon>Terasakiella</taxon>
    </lineage>
</organism>
<feature type="domain" description="RCK C-terminal" evidence="8">
    <location>
        <begin position="229"/>
        <end position="313"/>
    </location>
</feature>
<feature type="transmembrane region" description="Helical" evidence="7">
    <location>
        <begin position="570"/>
        <end position="589"/>
    </location>
</feature>
<evidence type="ECO:0000256" key="5">
    <source>
        <dbReference type="ARBA" id="ARBA00022989"/>
    </source>
</evidence>
<keyword evidence="4" id="KW-0677">Repeat</keyword>
<dbReference type="SUPFAM" id="SSF116726">
    <property type="entry name" value="TrkA C-terminal domain-like"/>
    <property type="match status" value="2"/>
</dbReference>
<evidence type="ECO:0000256" key="1">
    <source>
        <dbReference type="ARBA" id="ARBA00004141"/>
    </source>
</evidence>
<dbReference type="InterPro" id="IPR051679">
    <property type="entry name" value="DASS-Related_Transporters"/>
</dbReference>
<dbReference type="EMBL" id="BMHV01000004">
    <property type="protein sequence ID" value="GGF55993.1"/>
    <property type="molecule type" value="Genomic_DNA"/>
</dbReference>
<protein>
    <submittedName>
        <fullName evidence="9">Membrane protein</fullName>
    </submittedName>
</protein>
<comment type="caution">
    <text evidence="9">The sequence shown here is derived from an EMBL/GenBank/DDBJ whole genome shotgun (WGS) entry which is preliminary data.</text>
</comment>
<dbReference type="PANTHER" id="PTHR43652:SF2">
    <property type="entry name" value="BASIC AMINO ACID ANTIPORTER YFCC-RELATED"/>
    <property type="match status" value="1"/>
</dbReference>
<dbReference type="Gene3D" id="3.30.70.1450">
    <property type="entry name" value="Regulator of K+ conductance, C-terminal domain"/>
    <property type="match status" value="2"/>
</dbReference>
<keyword evidence="3 7" id="KW-0812">Transmembrane</keyword>
<dbReference type="InterPro" id="IPR036721">
    <property type="entry name" value="RCK_C_sf"/>
</dbReference>
<feature type="transmembrane region" description="Helical" evidence="7">
    <location>
        <begin position="490"/>
        <end position="513"/>
    </location>
</feature>
<reference evidence="9" key="2">
    <citation type="submission" date="2020-09" db="EMBL/GenBank/DDBJ databases">
        <authorList>
            <person name="Sun Q."/>
            <person name="Zhou Y."/>
        </authorList>
    </citation>
    <scope>NUCLEOTIDE SEQUENCE</scope>
    <source>
        <strain evidence="9">CGMCC 1.15254</strain>
    </source>
</reference>
<feature type="transmembrane region" description="Helical" evidence="7">
    <location>
        <begin position="464"/>
        <end position="483"/>
    </location>
</feature>
<gene>
    <name evidence="9" type="ORF">GCM10011332_06820</name>
</gene>
<accession>A0A917F6L9</accession>
<feature type="domain" description="RCK C-terminal" evidence="8">
    <location>
        <begin position="338"/>
        <end position="423"/>
    </location>
</feature>
<dbReference type="GO" id="GO:0008324">
    <property type="term" value="F:monoatomic cation transmembrane transporter activity"/>
    <property type="evidence" value="ECO:0007669"/>
    <property type="project" value="InterPro"/>
</dbReference>
<dbReference type="AlphaFoldDB" id="A0A917F6L9"/>
<comment type="subcellular location">
    <subcellularLocation>
        <location evidence="1">Membrane</location>
        <topology evidence="1">Multi-pass membrane protein</topology>
    </subcellularLocation>
</comment>
<feature type="transmembrane region" description="Helical" evidence="7">
    <location>
        <begin position="13"/>
        <end position="31"/>
    </location>
</feature>
<keyword evidence="10" id="KW-1185">Reference proteome</keyword>
<feature type="transmembrane region" description="Helical" evidence="7">
    <location>
        <begin position="158"/>
        <end position="177"/>
    </location>
</feature>
<keyword evidence="2" id="KW-0813">Transport</keyword>
<dbReference type="RefSeq" id="WP_229734224.1">
    <property type="nucleotide sequence ID" value="NZ_BMHV01000004.1"/>
</dbReference>
<dbReference type="GO" id="GO:0005886">
    <property type="term" value="C:plasma membrane"/>
    <property type="evidence" value="ECO:0007669"/>
    <property type="project" value="TreeGrafter"/>
</dbReference>
<keyword evidence="5 7" id="KW-1133">Transmembrane helix</keyword>
<evidence type="ECO:0000256" key="3">
    <source>
        <dbReference type="ARBA" id="ARBA00022692"/>
    </source>
</evidence>
<sequence>MQQLVMDIFGPNFQMWLTYIIILAALIAYAVEDIPVELTSLVTLGVIMVIFHVFPVLDDQGNNLLSPHTLLLGFANTGLITVLALLVVGQGMVRTGVLERGAQFLLQLGGKNTWLTILLTLTVGMLISSMLNNIPVVVIFIPIMQALAARINKSASKVMMPLSAAAVLGGMITLIGSGTNLLVNSALIQLGEVPFKFFDFTIPGLVLAGTGLIYVVFVMPRLLPDRSGEENENRHSGKHFIAQLTVAPGAKLVGKRSMGGFFKELPDMTVRMIQHQGLTILPPFEDHKIQPGDILVVAATRKVITEVLTQNNGLLEPHHPELIEKSFASMEGDETVADGEDDVIRNRDRMLVEVMLPPTSQLSGQTLQNTTFAQRSACKVIGIQRRSRMIRARMDDIRLQSGDVLLVQGHPRDIHNLRSNRDVILLEWSKEELPAVHHARRALSIFLGVVVLAGSGILPTVTCALLGATAMVAIGALNVRQAVRAVDSKIVTMVGAALALGAAMQATGAASYLAHGVVDMLDGAGPRTVLSTLFLLIAILTNVLSTQTCAVLFTPIAVSMANELGVDPRAFAVAVVFAANCAFATPIGYQTNLLVMAPGRYSFKDFIVAGTPLVFIIWIVFSLFIPVFYGF</sequence>
<evidence type="ECO:0000313" key="9">
    <source>
        <dbReference type="EMBL" id="GGF55993.1"/>
    </source>
</evidence>
<feature type="transmembrane region" description="Helical" evidence="7">
    <location>
        <begin position="69"/>
        <end position="88"/>
    </location>
</feature>
<reference evidence="9" key="1">
    <citation type="journal article" date="2014" name="Int. J. Syst. Evol. Microbiol.">
        <title>Complete genome sequence of Corynebacterium casei LMG S-19264T (=DSM 44701T), isolated from a smear-ripened cheese.</title>
        <authorList>
            <consortium name="US DOE Joint Genome Institute (JGI-PGF)"/>
            <person name="Walter F."/>
            <person name="Albersmeier A."/>
            <person name="Kalinowski J."/>
            <person name="Ruckert C."/>
        </authorList>
    </citation>
    <scope>NUCLEOTIDE SEQUENCE</scope>
    <source>
        <strain evidence="9">CGMCC 1.15254</strain>
    </source>
</reference>
<dbReference type="PANTHER" id="PTHR43652">
    <property type="entry name" value="BASIC AMINO ACID ANTIPORTER YFCC-RELATED"/>
    <property type="match status" value="1"/>
</dbReference>
<feature type="transmembrane region" description="Helical" evidence="7">
    <location>
        <begin position="197"/>
        <end position="217"/>
    </location>
</feature>
<evidence type="ECO:0000256" key="7">
    <source>
        <dbReference type="SAM" id="Phobius"/>
    </source>
</evidence>
<name>A0A917F6L9_9PROT</name>
<keyword evidence="6 7" id="KW-0472">Membrane</keyword>
<dbReference type="InterPro" id="IPR006037">
    <property type="entry name" value="RCK_C"/>
</dbReference>
<evidence type="ECO:0000313" key="10">
    <source>
        <dbReference type="Proteomes" id="UP000632498"/>
    </source>
</evidence>
<evidence type="ECO:0000259" key="8">
    <source>
        <dbReference type="PROSITE" id="PS51202"/>
    </source>
</evidence>